<accession>A0A1W1BR52</accession>
<proteinExistence type="predicted"/>
<organism evidence="1">
    <name type="scientific">hydrothermal vent metagenome</name>
    <dbReference type="NCBI Taxonomy" id="652676"/>
    <lineage>
        <taxon>unclassified sequences</taxon>
        <taxon>metagenomes</taxon>
        <taxon>ecological metagenomes</taxon>
    </lineage>
</organism>
<sequence>MSDKILDNNSYKDIINHSIKEFISLLFSLNKDFLIICETKFIDFNPELPKEIQKNFNESIVFSISGYAMETAQLIDESISFTAGFGEEDFASTITIPLLAIKQVVIDEEVVFVNLTTPKKDIVDKSMNALLNNPENKKFIRKK</sequence>
<protein>
    <submittedName>
        <fullName evidence="1">Uncharacterized protein</fullName>
    </submittedName>
</protein>
<reference evidence="1" key="1">
    <citation type="submission" date="2016-10" db="EMBL/GenBank/DDBJ databases">
        <authorList>
            <person name="de Groot N.N."/>
        </authorList>
    </citation>
    <scope>NUCLEOTIDE SEQUENCE</scope>
</reference>
<dbReference type="EMBL" id="FPHG01000029">
    <property type="protein sequence ID" value="SFV55964.1"/>
    <property type="molecule type" value="Genomic_DNA"/>
</dbReference>
<name>A0A1W1BR52_9ZZZZ</name>
<gene>
    <name evidence="1" type="ORF">MNB_SV-9-184</name>
</gene>
<dbReference type="Gene3D" id="2.30.30.220">
    <property type="entry name" value="SspB-like"/>
    <property type="match status" value="1"/>
</dbReference>
<evidence type="ECO:0000313" key="1">
    <source>
        <dbReference type="EMBL" id="SFV55964.1"/>
    </source>
</evidence>
<dbReference type="InterPro" id="IPR036760">
    <property type="entry name" value="SspB-like_sf"/>
</dbReference>
<dbReference type="AlphaFoldDB" id="A0A1W1BR52"/>